<keyword evidence="2" id="KW-1185">Reference proteome</keyword>
<dbReference type="AlphaFoldDB" id="A0A0F3GWP6"/>
<comment type="caution">
    <text evidence="1">The sequence shown here is derived from an EMBL/GenBank/DDBJ whole genome shotgun (WGS) entry which is preliminary data.</text>
</comment>
<evidence type="ECO:0000313" key="1">
    <source>
        <dbReference type="EMBL" id="KJU86267.1"/>
    </source>
</evidence>
<dbReference type="Proteomes" id="UP000033423">
    <property type="component" value="Unassembled WGS sequence"/>
</dbReference>
<accession>A0A0F3GWP6</accession>
<evidence type="ECO:0000313" key="2">
    <source>
        <dbReference type="Proteomes" id="UP000033423"/>
    </source>
</evidence>
<sequence>MSPMAVDMTIAMFSLLPEASSRYALWKLPLVCLTLTTVPSKGARFTCTLSGDMNMLNFRTSFLR</sequence>
<reference evidence="1 2" key="1">
    <citation type="submission" date="2015-02" db="EMBL/GenBank/DDBJ databases">
        <title>Single-cell genomics of uncultivated deep-branching MTB reveals a conserved set of magnetosome genes.</title>
        <authorList>
            <person name="Kolinko S."/>
            <person name="Richter M."/>
            <person name="Glockner F.O."/>
            <person name="Brachmann A."/>
            <person name="Schuler D."/>
        </authorList>
    </citation>
    <scope>NUCLEOTIDE SEQUENCE [LARGE SCALE GENOMIC DNA]</scope>
    <source>
        <strain evidence="1">TM-1</strain>
    </source>
</reference>
<name>A0A0F3GWP6_9BACT</name>
<dbReference type="EMBL" id="LACI01000667">
    <property type="protein sequence ID" value="KJU86267.1"/>
    <property type="molecule type" value="Genomic_DNA"/>
</dbReference>
<gene>
    <name evidence="1" type="ORF">MBAV_001540</name>
</gene>
<organism evidence="1 2">
    <name type="scientific">Candidatus Magnetobacterium bavaricum</name>
    <dbReference type="NCBI Taxonomy" id="29290"/>
    <lineage>
        <taxon>Bacteria</taxon>
        <taxon>Pseudomonadati</taxon>
        <taxon>Nitrospirota</taxon>
        <taxon>Thermodesulfovibrionia</taxon>
        <taxon>Thermodesulfovibrionales</taxon>
        <taxon>Candidatus Magnetobacteriaceae</taxon>
        <taxon>Candidatus Magnetobacterium</taxon>
    </lineage>
</organism>
<protein>
    <submittedName>
        <fullName evidence="1">Uncharacterized protein</fullName>
    </submittedName>
</protein>
<proteinExistence type="predicted"/>